<gene>
    <name evidence="2" type="ORF">R4I43_32705</name>
</gene>
<dbReference type="Proteomes" id="UP001327093">
    <property type="component" value="Unassembled WGS sequence"/>
</dbReference>
<organism evidence="2 3">
    <name type="scientific">Saccharopolyspora mangrovi</name>
    <dbReference type="NCBI Taxonomy" id="3082379"/>
    <lineage>
        <taxon>Bacteria</taxon>
        <taxon>Bacillati</taxon>
        <taxon>Actinomycetota</taxon>
        <taxon>Actinomycetes</taxon>
        <taxon>Pseudonocardiales</taxon>
        <taxon>Pseudonocardiaceae</taxon>
        <taxon>Saccharopolyspora</taxon>
    </lineage>
</organism>
<dbReference type="InterPro" id="IPR032466">
    <property type="entry name" value="Metal_Hydrolase"/>
</dbReference>
<proteinExistence type="predicted"/>
<dbReference type="PANTHER" id="PTHR43135:SF3">
    <property type="entry name" value="ALPHA-D-RIBOSE 1-METHYLPHOSPHONATE 5-TRIPHOSPHATE DIPHOSPHATASE"/>
    <property type="match status" value="1"/>
</dbReference>
<comment type="caution">
    <text evidence="2">The sequence shown here is derived from an EMBL/GenBank/DDBJ whole genome shotgun (WGS) entry which is preliminary data.</text>
</comment>
<dbReference type="SUPFAM" id="SSF51556">
    <property type="entry name" value="Metallo-dependent hydrolases"/>
    <property type="match status" value="1"/>
</dbReference>
<evidence type="ECO:0000313" key="3">
    <source>
        <dbReference type="Proteomes" id="UP001327093"/>
    </source>
</evidence>
<dbReference type="InterPro" id="IPR011059">
    <property type="entry name" value="Metal-dep_hydrolase_composite"/>
</dbReference>
<sequence length="154" mass="16754">MSLTPTLFSSSGLYAGDRSLIEDRRTKVLFPPWEYERLLAEAETAAGPDGEVTRAQLANQVDMLLRLHRGGGLVIAGTDSPLDNLAVPLHMNLRAMVVNGFTPHEALTTATRNPARWLGLPGELGEIRPGAYADLALVAVIRSPTSPRRQRSAW</sequence>
<reference evidence="2 3" key="1">
    <citation type="submission" date="2023-10" db="EMBL/GenBank/DDBJ databases">
        <title>Saccharopolyspora sp. nov., isolated from mangrove soil.</title>
        <authorList>
            <person name="Lu Y."/>
            <person name="Liu W."/>
        </authorList>
    </citation>
    <scope>NUCLEOTIDE SEQUENCE [LARGE SCALE GENOMIC DNA]</scope>
    <source>
        <strain evidence="2 3">S2-29</strain>
    </source>
</reference>
<name>A0ABU6AKT4_9PSEU</name>
<keyword evidence="3" id="KW-1185">Reference proteome</keyword>
<dbReference type="EMBL" id="JAWLNX010000038">
    <property type="protein sequence ID" value="MEB3372172.1"/>
    <property type="molecule type" value="Genomic_DNA"/>
</dbReference>
<dbReference type="InterPro" id="IPR006680">
    <property type="entry name" value="Amidohydro-rel"/>
</dbReference>
<feature type="domain" description="Amidohydrolase-related" evidence="1">
    <location>
        <begin position="53"/>
        <end position="139"/>
    </location>
</feature>
<dbReference type="Gene3D" id="1.20.58.520">
    <property type="entry name" value="Amidohydrolase"/>
    <property type="match status" value="1"/>
</dbReference>
<accession>A0ABU6AKT4</accession>
<dbReference type="Gene3D" id="3.30.110.90">
    <property type="entry name" value="Amidohydrolase"/>
    <property type="match status" value="1"/>
</dbReference>
<dbReference type="InterPro" id="IPR051781">
    <property type="entry name" value="Metallo-dep_Hydrolase"/>
</dbReference>
<protein>
    <submittedName>
        <fullName evidence="2">Amidohydrolase family protein</fullName>
    </submittedName>
</protein>
<dbReference type="Pfam" id="PF01979">
    <property type="entry name" value="Amidohydro_1"/>
    <property type="match status" value="1"/>
</dbReference>
<dbReference type="PANTHER" id="PTHR43135">
    <property type="entry name" value="ALPHA-D-RIBOSE 1-METHYLPHOSPHONATE 5-TRIPHOSPHATE DIPHOSPHATASE"/>
    <property type="match status" value="1"/>
</dbReference>
<evidence type="ECO:0000313" key="2">
    <source>
        <dbReference type="EMBL" id="MEB3372172.1"/>
    </source>
</evidence>
<dbReference type="Gene3D" id="2.30.40.10">
    <property type="entry name" value="Urease, subunit C, domain 1"/>
    <property type="match status" value="1"/>
</dbReference>
<evidence type="ECO:0000259" key="1">
    <source>
        <dbReference type="Pfam" id="PF01979"/>
    </source>
</evidence>